<evidence type="ECO:0000256" key="4">
    <source>
        <dbReference type="ARBA" id="ARBA00023263"/>
    </source>
</evidence>
<dbReference type="SUPFAM" id="SSF49401">
    <property type="entry name" value="Bacterial adhesins"/>
    <property type="match status" value="1"/>
</dbReference>
<dbReference type="PANTHER" id="PTHR33420:SF3">
    <property type="entry name" value="FIMBRIAL SUBUNIT ELFA"/>
    <property type="match status" value="1"/>
</dbReference>
<dbReference type="Proteomes" id="UP000324285">
    <property type="component" value="Chromosome"/>
</dbReference>
<dbReference type="RefSeq" id="WP_149286820.1">
    <property type="nucleotide sequence ID" value="NZ_CP038437.2"/>
</dbReference>
<proteinExistence type="inferred from homology"/>
<reference evidence="6" key="1">
    <citation type="submission" date="2021-02" db="EMBL/GenBank/DDBJ databases">
        <title>Strain Y2R2, a novel species of the genus Halomonas.</title>
        <authorList>
            <person name="Huang H."/>
        </authorList>
    </citation>
    <scope>NUCLEOTIDE SEQUENCE</scope>
    <source>
        <strain evidence="6">Y2R2</strain>
    </source>
</reference>
<keyword evidence="7" id="KW-1185">Reference proteome</keyword>
<gene>
    <name evidence="6" type="ORF">E4T21_20605</name>
</gene>
<feature type="signal peptide" evidence="5">
    <location>
        <begin position="1"/>
        <end position="23"/>
    </location>
</feature>
<dbReference type="InterPro" id="IPR008966">
    <property type="entry name" value="Adhesion_dom_sf"/>
</dbReference>
<comment type="similarity">
    <text evidence="2">Belongs to the fimbrial protein family.</text>
</comment>
<keyword evidence="3 5" id="KW-0732">Signal</keyword>
<dbReference type="Gene3D" id="2.60.40.1090">
    <property type="entry name" value="Fimbrial-type adhesion domain"/>
    <property type="match status" value="1"/>
</dbReference>
<dbReference type="GO" id="GO:0043709">
    <property type="term" value="P:cell adhesion involved in single-species biofilm formation"/>
    <property type="evidence" value="ECO:0007669"/>
    <property type="project" value="TreeGrafter"/>
</dbReference>
<sequence length="182" mass="18348">MKKVLTMPVLLAASLFTASSAFAADGTITIQGQVTDSACQIAVNGGDADTNVVLPTVSTSSLTSDGAVAGATPIVMSLTGCPSTGHVRAYFEPQNVDVSTGYLVNNAKSGADNVQVQIINGFDGKPINLATNEGNNSVNFVDDGSGTTGSATLNYAAQYIAVNGAASSGGVETALVYTLDYL</sequence>
<dbReference type="InterPro" id="IPR039458">
    <property type="entry name" value="FimA-like"/>
</dbReference>
<dbReference type="InterPro" id="IPR050263">
    <property type="entry name" value="Bact_Fimbrial_Adh_Pro"/>
</dbReference>
<dbReference type="OrthoDB" id="6174430at2"/>
<dbReference type="InterPro" id="IPR036937">
    <property type="entry name" value="Adhesion_dom_fimbrial_sf"/>
</dbReference>
<comment type="subcellular location">
    <subcellularLocation>
        <location evidence="1">Fimbrium</location>
    </subcellularLocation>
</comment>
<organism evidence="6 7">
    <name type="scientific">Halomonas binhaiensis</name>
    <dbReference type="NCBI Taxonomy" id="2562282"/>
    <lineage>
        <taxon>Bacteria</taxon>
        <taxon>Pseudomonadati</taxon>
        <taxon>Pseudomonadota</taxon>
        <taxon>Gammaproteobacteria</taxon>
        <taxon>Oceanospirillales</taxon>
        <taxon>Halomonadaceae</taxon>
        <taxon>Halomonas</taxon>
    </lineage>
</organism>
<accession>A0A5C1NLL0</accession>
<evidence type="ECO:0000313" key="6">
    <source>
        <dbReference type="EMBL" id="QEM83700.1"/>
    </source>
</evidence>
<evidence type="ECO:0000256" key="2">
    <source>
        <dbReference type="ARBA" id="ARBA00006671"/>
    </source>
</evidence>
<keyword evidence="4" id="KW-0281">Fimbrium</keyword>
<evidence type="ECO:0000256" key="1">
    <source>
        <dbReference type="ARBA" id="ARBA00004561"/>
    </source>
</evidence>
<dbReference type="PANTHER" id="PTHR33420">
    <property type="entry name" value="FIMBRIAL SUBUNIT ELFA-RELATED"/>
    <property type="match status" value="1"/>
</dbReference>
<evidence type="ECO:0000256" key="3">
    <source>
        <dbReference type="ARBA" id="ARBA00022729"/>
    </source>
</evidence>
<dbReference type="GO" id="GO:0009289">
    <property type="term" value="C:pilus"/>
    <property type="evidence" value="ECO:0007669"/>
    <property type="project" value="UniProtKB-SubCell"/>
</dbReference>
<evidence type="ECO:0000313" key="7">
    <source>
        <dbReference type="Proteomes" id="UP000324285"/>
    </source>
</evidence>
<dbReference type="EMBL" id="CP038437">
    <property type="protein sequence ID" value="QEM83700.1"/>
    <property type="molecule type" value="Genomic_DNA"/>
</dbReference>
<dbReference type="KEGG" id="hbh:E4T21_20605"/>
<dbReference type="AlphaFoldDB" id="A0A5C1NLL0"/>
<protein>
    <submittedName>
        <fullName evidence="6">Type 1 fimbrial protein</fullName>
    </submittedName>
</protein>
<evidence type="ECO:0000256" key="5">
    <source>
        <dbReference type="SAM" id="SignalP"/>
    </source>
</evidence>
<dbReference type="Pfam" id="PF16970">
    <property type="entry name" value="FimA"/>
    <property type="match status" value="1"/>
</dbReference>
<name>A0A5C1NLL0_9GAMM</name>
<feature type="chain" id="PRO_5023009061" evidence="5">
    <location>
        <begin position="24"/>
        <end position="182"/>
    </location>
</feature>